<dbReference type="InterPro" id="IPR019448">
    <property type="entry name" value="NT-C2"/>
</dbReference>
<sequence>MDIFERLGAKGVKFNFEIEFHYIEIELPQETHIKVEWKSHTKSIKTSSEIVVDNDKTKVDIEETLSNTHTIYTKKHSIPDKKIELKVLGEINGKIKDIGKVVLNLVEYLDAPVIEQVHRIEKCKDKNAKICISVKAESLGAATLSSTMMGSTIGNEAVEDPQQLEEPQQEVLLSEETQHVLTELKTQCEKSEKTLEDLSHENHELKEKNSKKDQDANYSEESENKLNEKIKKAKAKNKSRKQDIEKIENNVEELNEVLERLKYEKEGIIKELAMKELDKKEDHLKDKIDELKEIRERIEEEESNQKKDENELNKNIQLLSKKNDFLESEIERLRVKLEPAQKEEERDEIEEMLFDNMKNLRNITTRYTVTEKPRKDLV</sequence>
<comment type="caution">
    <text evidence="3">The sequence shown here is derived from an EMBL/GenBank/DDBJ whole genome shotgun (WGS) entry which is preliminary data.</text>
</comment>
<accession>A0AAU9JTU1</accession>
<evidence type="ECO:0000259" key="2">
    <source>
        <dbReference type="PROSITE" id="PS51840"/>
    </source>
</evidence>
<protein>
    <recommendedName>
        <fullName evidence="2">C2 NT-type domain-containing protein</fullName>
    </recommendedName>
</protein>
<feature type="compositionally biased region" description="Basic and acidic residues" evidence="1">
    <location>
        <begin position="200"/>
        <end position="215"/>
    </location>
</feature>
<dbReference type="Pfam" id="PF10358">
    <property type="entry name" value="NT-C2"/>
    <property type="match status" value="1"/>
</dbReference>
<organism evidence="3 4">
    <name type="scientific">Blepharisma stoltei</name>
    <dbReference type="NCBI Taxonomy" id="1481888"/>
    <lineage>
        <taxon>Eukaryota</taxon>
        <taxon>Sar</taxon>
        <taxon>Alveolata</taxon>
        <taxon>Ciliophora</taxon>
        <taxon>Postciliodesmatophora</taxon>
        <taxon>Heterotrichea</taxon>
        <taxon>Heterotrichida</taxon>
        <taxon>Blepharismidae</taxon>
        <taxon>Blepharisma</taxon>
    </lineage>
</organism>
<proteinExistence type="predicted"/>
<dbReference type="EMBL" id="CAJZBQ010000047">
    <property type="protein sequence ID" value="CAG9329403.1"/>
    <property type="molecule type" value="Genomic_DNA"/>
</dbReference>
<evidence type="ECO:0000256" key="1">
    <source>
        <dbReference type="SAM" id="MobiDB-lite"/>
    </source>
</evidence>
<reference evidence="3" key="1">
    <citation type="submission" date="2021-09" db="EMBL/GenBank/DDBJ databases">
        <authorList>
            <consortium name="AG Swart"/>
            <person name="Singh M."/>
            <person name="Singh A."/>
            <person name="Seah K."/>
            <person name="Emmerich C."/>
        </authorList>
    </citation>
    <scope>NUCLEOTIDE SEQUENCE</scope>
    <source>
        <strain evidence="3">ATCC30299</strain>
    </source>
</reference>
<feature type="region of interest" description="Disordered" evidence="1">
    <location>
        <begin position="200"/>
        <end position="227"/>
    </location>
</feature>
<keyword evidence="4" id="KW-1185">Reference proteome</keyword>
<dbReference type="AlphaFoldDB" id="A0AAU9JTU1"/>
<name>A0AAU9JTU1_9CILI</name>
<evidence type="ECO:0000313" key="4">
    <source>
        <dbReference type="Proteomes" id="UP001162131"/>
    </source>
</evidence>
<feature type="domain" description="C2 NT-type" evidence="2">
    <location>
        <begin position="4"/>
        <end position="138"/>
    </location>
</feature>
<dbReference type="Proteomes" id="UP001162131">
    <property type="component" value="Unassembled WGS sequence"/>
</dbReference>
<evidence type="ECO:0000313" key="3">
    <source>
        <dbReference type="EMBL" id="CAG9329403.1"/>
    </source>
</evidence>
<dbReference type="PROSITE" id="PS51840">
    <property type="entry name" value="C2_NT"/>
    <property type="match status" value="1"/>
</dbReference>
<gene>
    <name evidence="3" type="ORF">BSTOLATCC_MIC48223</name>
</gene>